<feature type="chain" id="PRO_5003990307" description="non-specific serine/threonine protein kinase" evidence="14">
    <location>
        <begin position="30"/>
        <end position="1578"/>
    </location>
</feature>
<dbReference type="Proteomes" id="UP000011083">
    <property type="component" value="Unassembled WGS sequence"/>
</dbReference>
<evidence type="ECO:0000256" key="8">
    <source>
        <dbReference type="ARBA" id="ARBA00022840"/>
    </source>
</evidence>
<keyword evidence="14" id="KW-0732">Signal</keyword>
<keyword evidence="17" id="KW-1185">Reference proteome</keyword>
<keyword evidence="8 11" id="KW-0067">ATP-binding</keyword>
<feature type="region of interest" description="Disordered" evidence="12">
    <location>
        <begin position="1250"/>
        <end position="1272"/>
    </location>
</feature>
<dbReference type="SUPFAM" id="SSF56112">
    <property type="entry name" value="Protein kinase-like (PK-like)"/>
    <property type="match status" value="2"/>
</dbReference>
<feature type="domain" description="Protein kinase" evidence="15">
    <location>
        <begin position="1313"/>
        <end position="1567"/>
    </location>
</feature>
<dbReference type="GO" id="GO:0035556">
    <property type="term" value="P:intracellular signal transduction"/>
    <property type="evidence" value="ECO:0007669"/>
    <property type="project" value="InterPro"/>
</dbReference>
<dbReference type="SMART" id="SM00044">
    <property type="entry name" value="CYCc"/>
    <property type="match status" value="1"/>
</dbReference>
<dbReference type="RefSeq" id="XP_004341300.1">
    <property type="nucleotide sequence ID" value="XM_004341252.1"/>
</dbReference>
<dbReference type="InterPro" id="IPR029787">
    <property type="entry name" value="Nucleotide_cyclase"/>
</dbReference>
<keyword evidence="13" id="KW-1133">Transmembrane helix</keyword>
<dbReference type="InterPro" id="IPR017441">
    <property type="entry name" value="Protein_kinase_ATP_BS"/>
</dbReference>
<evidence type="ECO:0000256" key="3">
    <source>
        <dbReference type="ARBA" id="ARBA00012513"/>
    </source>
</evidence>
<dbReference type="VEuPathDB" id="AmoebaDB:ACA1_263850"/>
<feature type="binding site" evidence="11">
    <location>
        <position position="1340"/>
    </location>
    <ligand>
        <name>ATP</name>
        <dbReference type="ChEBI" id="CHEBI:30616"/>
    </ligand>
</feature>
<keyword evidence="13" id="KW-0472">Membrane</keyword>
<name>L8H1V2_ACACF</name>
<dbReference type="PANTHER" id="PTHR44329">
    <property type="entry name" value="SERINE/THREONINE-PROTEIN KINASE TNNI3K-RELATED"/>
    <property type="match status" value="1"/>
</dbReference>
<dbReference type="InterPro" id="IPR024370">
    <property type="entry name" value="PBP_domain"/>
</dbReference>
<evidence type="ECO:0000256" key="13">
    <source>
        <dbReference type="SAM" id="Phobius"/>
    </source>
</evidence>
<sequence>MGSSSTIGLLLLACSLLCGGLLCLPGATADQLYGAGSSSVASLMASWAANYPYNTDSVSVGYTSNSFEVALASYGLGLIDFMSFSSPMEDSDLTAAGSLQLPLVGGAIVVSYNLDGYLSPGQDVLFLDCAALAGIWLGDITRWDDDRITALNTAAVVAKLPALNITLAQPTTTSLSTGAVFGRALSAVSADFAAALTAAGGLLENLPNGAAVYPNASAATAAVKATVGSLTFSTWALAKSADTTYASMVNGAGSRVAASTTSVQAAMYDYRAAFDAGALSTDIFNGNGTATWPLAFLEYLVVHKNVSVLSCSSMQNLLLFFSWVQLNDYAISLSNAQYFPALVTNLQKLFVDELETIGTSYPSSTFLVKYYQQTTQAAVTEMIAEDIDFGVTASTWQCLTWCFPAVASPLVPAYYLPELIGQPPLVLSFKILADIYLAHISSWNDPAIAALNPGVVLPDQPIMVIVQNARCIATTTTNVPTLLASTPYSFAFWSYYAVLQTRVTQAASLINVAGTSTAVASALNDFGASTNFTNLLLGRGNESWPIATVISIMVLRTQMRNCVKAAALADWIYWTQSADLSSQVATHFGQTVASTSSVMKKIVLNSLVTLTCDGEAVSSIYGCVKDGVLCGDAGTCTDHACVCNAGREGQFCEDVISTSSSTDLTLAITLGIVVPIVVLLFLLLLLFTVCLLFFVRKSRVVDDWSINFEELELMGLLGSGGYGEVYKAVWKGTEVAVKVMSSKDVSKEMERNFREEVRVMTALRHPNVVLFMAACTKPPKMCIVMEYMALGSLYDLLHNELVPDIPFALTCKIAYQAAKGMHFLHSSGIVHRDLKSLNLLLDNKWNVKVGDFGLTKFKGQLGKNAAKDIQGTVQWLAPEVLQESPDVDFILADVYSFGIILYETLSREQPYIGMSPAGVAVAVIRDNLRPQIPEDAPPEYAQLVADCWHVDPTIRPTFLEIMNRLVTMSGSSLTQSGHSSSVSSSSASSHKMGSASSWSLPSKSYSSSSGHSSGASNSGGKVARLDGTEHAPRGELAIVFSDITCSATLWEFDPIAMRDATILHNDIARDLLKKHAGYEVISFSKDRNSGEGSFCMAFQNVANALEWCMEVQVTLLNASWPEALIKHPGAAEEGDDKMLFRGPRVRMGVNFGSPKIVQDPMTRRLEYLGPVVNFAAFLTSRSHGGQILLSTAAYEKARETELGKERKRIINLGTFEMPDSTQGERLYELKVRSLEGRFFGGLAIADASSTTGTGTSNSGTNRDTTNASATDDRDWSLKEGDWNMTVGDGMAFQEDHFLTSANLCRWIINYEDIQIGQQVGMGSYGVVYQGKWKGVSVAVKRFIKQKLDERRMLEFRAEMAFLSQLHHPNIVLFIGACVKRPNLCIVTEYVQQGALKDILHNHSTKLVYQQKLRILQSAAMGISHLHSLSPMIIHRDLKPSNLLVDENWNVKVADFGFARIKEENATMTRCGTPCWTAPEILRGEKYSESADVYSFGIIMWEVLTRKQPYAGLNFMGVSLDVLEGRRPMIPSDCPSDYKRMMKKCWHASPDKRPSMADIVGFFDHQLMGAAKVLGDETV</sequence>
<comment type="similarity">
    <text evidence="2">Belongs to the protein kinase superfamily. TKL Ser/Thr protein kinase family.</text>
</comment>
<evidence type="ECO:0000313" key="17">
    <source>
        <dbReference type="Proteomes" id="UP000011083"/>
    </source>
</evidence>
<keyword evidence="5" id="KW-0808">Transferase</keyword>
<evidence type="ECO:0000259" key="15">
    <source>
        <dbReference type="PROSITE" id="PS50011"/>
    </source>
</evidence>
<dbReference type="GO" id="GO:0016020">
    <property type="term" value="C:membrane"/>
    <property type="evidence" value="ECO:0007669"/>
    <property type="project" value="UniProtKB-SubCell"/>
</dbReference>
<dbReference type="PROSITE" id="PS00108">
    <property type="entry name" value="PROTEIN_KINASE_ST"/>
    <property type="match status" value="2"/>
</dbReference>
<keyword evidence="6 11" id="KW-0547">Nucleotide-binding</keyword>
<dbReference type="PROSITE" id="PS00107">
    <property type="entry name" value="PROTEIN_KINASE_ATP"/>
    <property type="match status" value="2"/>
</dbReference>
<evidence type="ECO:0000256" key="6">
    <source>
        <dbReference type="ARBA" id="ARBA00022741"/>
    </source>
</evidence>
<dbReference type="Pfam" id="PF00211">
    <property type="entry name" value="Guanylate_cyc"/>
    <property type="match status" value="1"/>
</dbReference>
<dbReference type="InterPro" id="IPR008271">
    <property type="entry name" value="Ser/Thr_kinase_AS"/>
</dbReference>
<dbReference type="InterPro" id="IPR000719">
    <property type="entry name" value="Prot_kinase_dom"/>
</dbReference>
<protein>
    <recommendedName>
        <fullName evidence="3">non-specific serine/threonine protein kinase</fullName>
        <ecNumber evidence="3">2.7.11.1</ecNumber>
    </recommendedName>
</protein>
<keyword evidence="4 16" id="KW-0723">Serine/threonine-protein kinase</keyword>
<dbReference type="PROSITE" id="PS50011">
    <property type="entry name" value="PROTEIN_KINASE_DOM"/>
    <property type="match status" value="2"/>
</dbReference>
<dbReference type="InterPro" id="IPR001245">
    <property type="entry name" value="Ser-Thr/Tyr_kinase_cat_dom"/>
</dbReference>
<comment type="catalytic activity">
    <reaction evidence="10">
        <text>L-seryl-[protein] + ATP = O-phospho-L-seryl-[protein] + ADP + H(+)</text>
        <dbReference type="Rhea" id="RHEA:17989"/>
        <dbReference type="Rhea" id="RHEA-COMP:9863"/>
        <dbReference type="Rhea" id="RHEA-COMP:11604"/>
        <dbReference type="ChEBI" id="CHEBI:15378"/>
        <dbReference type="ChEBI" id="CHEBI:29999"/>
        <dbReference type="ChEBI" id="CHEBI:30616"/>
        <dbReference type="ChEBI" id="CHEBI:83421"/>
        <dbReference type="ChEBI" id="CHEBI:456216"/>
        <dbReference type="EC" id="2.7.11.1"/>
    </reaction>
</comment>
<dbReference type="Gene3D" id="3.30.70.1230">
    <property type="entry name" value="Nucleotide cyclase"/>
    <property type="match status" value="1"/>
</dbReference>
<dbReference type="InterPro" id="IPR011009">
    <property type="entry name" value="Kinase-like_dom_sf"/>
</dbReference>
<feature type="signal peptide" evidence="14">
    <location>
        <begin position="1"/>
        <end position="29"/>
    </location>
</feature>
<keyword evidence="7 16" id="KW-0418">Kinase</keyword>
<feature type="compositionally biased region" description="Low complexity" evidence="12">
    <location>
        <begin position="1250"/>
        <end position="1266"/>
    </location>
</feature>
<evidence type="ECO:0000313" key="16">
    <source>
        <dbReference type="EMBL" id="ELR19215.1"/>
    </source>
</evidence>
<dbReference type="GeneID" id="14919988"/>
<evidence type="ECO:0000256" key="7">
    <source>
        <dbReference type="ARBA" id="ARBA00022777"/>
    </source>
</evidence>
<evidence type="ECO:0000256" key="2">
    <source>
        <dbReference type="ARBA" id="ARBA00005843"/>
    </source>
</evidence>
<dbReference type="GO" id="GO:0004674">
    <property type="term" value="F:protein serine/threonine kinase activity"/>
    <property type="evidence" value="ECO:0007669"/>
    <property type="project" value="UniProtKB-KW"/>
</dbReference>
<dbReference type="Gene3D" id="3.40.190.10">
    <property type="entry name" value="Periplasmic binding protein-like II"/>
    <property type="match status" value="3"/>
</dbReference>
<dbReference type="FunFam" id="3.30.200.20:FF:000060">
    <property type="entry name" value="Serine/threonine-protein kinase isoform 1"/>
    <property type="match status" value="2"/>
</dbReference>
<comment type="subcellular location">
    <subcellularLocation>
        <location evidence="1">Membrane</location>
        <topology evidence="1">Single-pass membrane protein</topology>
    </subcellularLocation>
</comment>
<dbReference type="CDD" id="cd13999">
    <property type="entry name" value="STKc_MAP3K-like"/>
    <property type="match status" value="2"/>
</dbReference>
<dbReference type="EMBL" id="KB007933">
    <property type="protein sequence ID" value="ELR19215.1"/>
    <property type="molecule type" value="Genomic_DNA"/>
</dbReference>
<dbReference type="Pfam" id="PF12849">
    <property type="entry name" value="PBP_like_2"/>
    <property type="match status" value="1"/>
</dbReference>
<evidence type="ECO:0000256" key="12">
    <source>
        <dbReference type="SAM" id="MobiDB-lite"/>
    </source>
</evidence>
<dbReference type="PANTHER" id="PTHR44329:SF298">
    <property type="entry name" value="MIXED LINEAGE KINASE DOMAIN-LIKE PROTEIN"/>
    <property type="match status" value="1"/>
</dbReference>
<comment type="catalytic activity">
    <reaction evidence="9">
        <text>L-threonyl-[protein] + ATP = O-phospho-L-threonyl-[protein] + ADP + H(+)</text>
        <dbReference type="Rhea" id="RHEA:46608"/>
        <dbReference type="Rhea" id="RHEA-COMP:11060"/>
        <dbReference type="Rhea" id="RHEA-COMP:11605"/>
        <dbReference type="ChEBI" id="CHEBI:15378"/>
        <dbReference type="ChEBI" id="CHEBI:30013"/>
        <dbReference type="ChEBI" id="CHEBI:30616"/>
        <dbReference type="ChEBI" id="CHEBI:61977"/>
        <dbReference type="ChEBI" id="CHEBI:456216"/>
        <dbReference type="EC" id="2.7.11.1"/>
    </reaction>
</comment>
<feature type="binding site" evidence="11">
    <location>
        <position position="738"/>
    </location>
    <ligand>
        <name>ATP</name>
        <dbReference type="ChEBI" id="CHEBI:30616"/>
    </ligand>
</feature>
<dbReference type="SMART" id="SM00220">
    <property type="entry name" value="S_TKc"/>
    <property type="match status" value="2"/>
</dbReference>
<dbReference type="Gene3D" id="1.10.510.10">
    <property type="entry name" value="Transferase(Phosphotransferase) domain 1"/>
    <property type="match status" value="2"/>
</dbReference>
<dbReference type="SUPFAM" id="SSF53850">
    <property type="entry name" value="Periplasmic binding protein-like II"/>
    <property type="match status" value="2"/>
</dbReference>
<feature type="domain" description="Protein kinase" evidence="15">
    <location>
        <begin position="711"/>
        <end position="968"/>
    </location>
</feature>
<feature type="transmembrane region" description="Helical" evidence="13">
    <location>
        <begin position="666"/>
        <end position="695"/>
    </location>
</feature>
<gene>
    <name evidence="16" type="ORF">ACA1_263850</name>
</gene>
<dbReference type="GO" id="GO:0005524">
    <property type="term" value="F:ATP binding"/>
    <property type="evidence" value="ECO:0007669"/>
    <property type="project" value="UniProtKB-UniRule"/>
</dbReference>
<dbReference type="STRING" id="1257118.L8H1V2"/>
<evidence type="ECO:0000256" key="1">
    <source>
        <dbReference type="ARBA" id="ARBA00004167"/>
    </source>
</evidence>
<evidence type="ECO:0000256" key="5">
    <source>
        <dbReference type="ARBA" id="ARBA00022679"/>
    </source>
</evidence>
<dbReference type="InterPro" id="IPR001054">
    <property type="entry name" value="A/G_cyclase"/>
</dbReference>
<dbReference type="EC" id="2.7.11.1" evidence="3"/>
<dbReference type="KEGG" id="acan:ACA1_263850"/>
<reference evidence="16 17" key="1">
    <citation type="journal article" date="2013" name="Genome Biol.">
        <title>Genome of Acanthamoeba castellanii highlights extensive lateral gene transfer and early evolution of tyrosine kinase signaling.</title>
        <authorList>
            <person name="Clarke M."/>
            <person name="Lohan A.J."/>
            <person name="Liu B."/>
            <person name="Lagkouvardos I."/>
            <person name="Roy S."/>
            <person name="Zafar N."/>
            <person name="Bertelli C."/>
            <person name="Schilde C."/>
            <person name="Kianianmomeni A."/>
            <person name="Burglin T.R."/>
            <person name="Frech C."/>
            <person name="Turcotte B."/>
            <person name="Kopec K.O."/>
            <person name="Synnott J.M."/>
            <person name="Choo C."/>
            <person name="Paponov I."/>
            <person name="Finkler A."/>
            <person name="Soon Heng Tan C."/>
            <person name="Hutchins A.P."/>
            <person name="Weinmeier T."/>
            <person name="Rattei T."/>
            <person name="Chu J.S."/>
            <person name="Gimenez G."/>
            <person name="Irimia M."/>
            <person name="Rigden D.J."/>
            <person name="Fitzpatrick D.A."/>
            <person name="Lorenzo-Morales J."/>
            <person name="Bateman A."/>
            <person name="Chiu C.H."/>
            <person name="Tang P."/>
            <person name="Hegemann P."/>
            <person name="Fromm H."/>
            <person name="Raoult D."/>
            <person name="Greub G."/>
            <person name="Miranda-Saavedra D."/>
            <person name="Chen N."/>
            <person name="Nash P."/>
            <person name="Ginger M.L."/>
            <person name="Horn M."/>
            <person name="Schaap P."/>
            <person name="Caler L."/>
            <person name="Loftus B."/>
        </authorList>
    </citation>
    <scope>NUCLEOTIDE SEQUENCE [LARGE SCALE GENOMIC DNA]</scope>
    <source>
        <strain evidence="16 17">Neff</strain>
    </source>
</reference>
<dbReference type="OrthoDB" id="4062651at2759"/>
<dbReference type="InterPro" id="IPR051681">
    <property type="entry name" value="Ser/Thr_Kinases-Pseudokinases"/>
</dbReference>
<accession>L8H1V2</accession>
<dbReference type="SUPFAM" id="SSF55073">
    <property type="entry name" value="Nucleotide cyclase"/>
    <property type="match status" value="1"/>
</dbReference>
<dbReference type="PRINTS" id="PR00109">
    <property type="entry name" value="TYRKINASE"/>
</dbReference>
<evidence type="ECO:0000256" key="9">
    <source>
        <dbReference type="ARBA" id="ARBA00047899"/>
    </source>
</evidence>
<evidence type="ECO:0000256" key="10">
    <source>
        <dbReference type="ARBA" id="ARBA00048679"/>
    </source>
</evidence>
<dbReference type="GO" id="GO:0009190">
    <property type="term" value="P:cyclic nucleotide biosynthetic process"/>
    <property type="evidence" value="ECO:0007669"/>
    <property type="project" value="InterPro"/>
</dbReference>
<organism evidence="16 17">
    <name type="scientific">Acanthamoeba castellanii (strain ATCC 30010 / Neff)</name>
    <dbReference type="NCBI Taxonomy" id="1257118"/>
    <lineage>
        <taxon>Eukaryota</taxon>
        <taxon>Amoebozoa</taxon>
        <taxon>Discosea</taxon>
        <taxon>Longamoebia</taxon>
        <taxon>Centramoebida</taxon>
        <taxon>Acanthamoebidae</taxon>
        <taxon>Acanthamoeba</taxon>
    </lineage>
</organism>
<evidence type="ECO:0000256" key="11">
    <source>
        <dbReference type="PROSITE-ProRule" id="PRU10141"/>
    </source>
</evidence>
<dbReference type="Pfam" id="PF07714">
    <property type="entry name" value="PK_Tyr_Ser-Thr"/>
    <property type="match status" value="2"/>
</dbReference>
<evidence type="ECO:0000256" key="4">
    <source>
        <dbReference type="ARBA" id="ARBA00022527"/>
    </source>
</evidence>
<proteinExistence type="inferred from homology"/>
<keyword evidence="13" id="KW-0812">Transmembrane</keyword>
<dbReference type="Gene3D" id="3.30.200.20">
    <property type="entry name" value="Phosphorylase Kinase, domain 1"/>
    <property type="match status" value="2"/>
</dbReference>
<evidence type="ECO:0000256" key="14">
    <source>
        <dbReference type="SAM" id="SignalP"/>
    </source>
</evidence>